<dbReference type="Gene3D" id="3.50.30.30">
    <property type="match status" value="1"/>
</dbReference>
<name>A0A7K3WGA8_9ACTN</name>
<evidence type="ECO:0000256" key="4">
    <source>
        <dbReference type="ARBA" id="ARBA00022723"/>
    </source>
</evidence>
<evidence type="ECO:0000256" key="7">
    <source>
        <dbReference type="ARBA" id="ARBA00022833"/>
    </source>
</evidence>
<dbReference type="InterPro" id="IPR045175">
    <property type="entry name" value="M28_fam"/>
</dbReference>
<protein>
    <submittedName>
        <fullName evidence="12">M28 family peptidase</fullName>
    </submittedName>
</protein>
<dbReference type="AlphaFoldDB" id="A0A7K3WGA8"/>
<feature type="chain" id="PRO_5029781177" evidence="9">
    <location>
        <begin position="32"/>
        <end position="498"/>
    </location>
</feature>
<evidence type="ECO:0000259" key="11">
    <source>
        <dbReference type="Pfam" id="PF04389"/>
    </source>
</evidence>
<keyword evidence="6" id="KW-0378">Hydrolase</keyword>
<keyword evidence="4" id="KW-0479">Metal-binding</keyword>
<evidence type="ECO:0000256" key="5">
    <source>
        <dbReference type="ARBA" id="ARBA00022729"/>
    </source>
</evidence>
<dbReference type="Pfam" id="PF04389">
    <property type="entry name" value="Peptidase_M28"/>
    <property type="match status" value="1"/>
</dbReference>
<dbReference type="EMBL" id="JAAGWK010000022">
    <property type="protein sequence ID" value="NEL55396.1"/>
    <property type="molecule type" value="Genomic_DNA"/>
</dbReference>
<dbReference type="Proteomes" id="UP000470470">
    <property type="component" value="Unassembled WGS sequence"/>
</dbReference>
<proteinExistence type="inferred from homology"/>
<dbReference type="Pfam" id="PF02225">
    <property type="entry name" value="PA"/>
    <property type="match status" value="1"/>
</dbReference>
<feature type="domain" description="Peptidase M28" evidence="11">
    <location>
        <begin position="241"/>
        <end position="456"/>
    </location>
</feature>
<accession>A0A7K3WGA8</accession>
<dbReference type="RefSeq" id="WP_152727877.1">
    <property type="nucleotide sequence ID" value="NZ_JAABOZ010000001.1"/>
</dbReference>
<feature type="region of interest" description="Disordered" evidence="8">
    <location>
        <begin position="474"/>
        <end position="498"/>
    </location>
</feature>
<evidence type="ECO:0000256" key="9">
    <source>
        <dbReference type="SAM" id="SignalP"/>
    </source>
</evidence>
<feature type="domain" description="PA" evidence="10">
    <location>
        <begin position="130"/>
        <end position="218"/>
    </location>
</feature>
<evidence type="ECO:0000256" key="2">
    <source>
        <dbReference type="ARBA" id="ARBA00022438"/>
    </source>
</evidence>
<comment type="similarity">
    <text evidence="1">Belongs to the peptidase M28 family. M28A subfamily.</text>
</comment>
<dbReference type="InterPro" id="IPR041756">
    <property type="entry name" value="M28_SGAP-like"/>
</dbReference>
<dbReference type="PANTHER" id="PTHR12147:SF26">
    <property type="entry name" value="PEPTIDASE M28 DOMAIN-CONTAINING PROTEIN"/>
    <property type="match status" value="1"/>
</dbReference>
<evidence type="ECO:0000256" key="1">
    <source>
        <dbReference type="ARBA" id="ARBA00005957"/>
    </source>
</evidence>
<reference evidence="12 13" key="1">
    <citation type="submission" date="2020-02" db="EMBL/GenBank/DDBJ databases">
        <title>The whole genome sequence of CPCC 205119.</title>
        <authorList>
            <person name="Jiang Z."/>
        </authorList>
    </citation>
    <scope>NUCLEOTIDE SEQUENCE [LARGE SCALE GENOMIC DNA]</scope>
    <source>
        <strain evidence="12 13">CPCC 205119</strain>
    </source>
</reference>
<dbReference type="InterPro" id="IPR007484">
    <property type="entry name" value="Peptidase_M28"/>
</dbReference>
<gene>
    <name evidence="12" type="ORF">G1H19_15515</name>
</gene>
<evidence type="ECO:0000256" key="8">
    <source>
        <dbReference type="SAM" id="MobiDB-lite"/>
    </source>
</evidence>
<keyword evidence="2" id="KW-0031">Aminopeptidase</keyword>
<dbReference type="GO" id="GO:0008235">
    <property type="term" value="F:metalloexopeptidase activity"/>
    <property type="evidence" value="ECO:0007669"/>
    <property type="project" value="InterPro"/>
</dbReference>
<dbReference type="GO" id="GO:0006508">
    <property type="term" value="P:proteolysis"/>
    <property type="evidence" value="ECO:0007669"/>
    <property type="project" value="UniProtKB-KW"/>
</dbReference>
<keyword evidence="5 9" id="KW-0732">Signal</keyword>
<dbReference type="CDD" id="cd03876">
    <property type="entry name" value="M28_SGAP_like"/>
    <property type="match status" value="1"/>
</dbReference>
<evidence type="ECO:0000259" key="10">
    <source>
        <dbReference type="Pfam" id="PF02225"/>
    </source>
</evidence>
<evidence type="ECO:0000256" key="6">
    <source>
        <dbReference type="ARBA" id="ARBA00022801"/>
    </source>
</evidence>
<dbReference type="Gene3D" id="3.40.630.10">
    <property type="entry name" value="Zn peptidases"/>
    <property type="match status" value="1"/>
</dbReference>
<dbReference type="PROSITE" id="PS51318">
    <property type="entry name" value="TAT"/>
    <property type="match status" value="1"/>
</dbReference>
<keyword evidence="3" id="KW-0645">Protease</keyword>
<dbReference type="GO" id="GO:0046872">
    <property type="term" value="F:metal ion binding"/>
    <property type="evidence" value="ECO:0007669"/>
    <property type="project" value="UniProtKB-KW"/>
</dbReference>
<sequence>MSLRPRRTGLTLATATAALASSLLVAAPAVAAPHPNPNGFANRVSTEEVLGHLRALQGIADANGGNRASGTPGYDASGDYVQGLLEDAGYQVERQPFEFTSSRTLTQTLTVGGQAVDVIAMTSSPSGTVQGPLSVLAAGDATPGCEATDYGTGTAGSVVLVSRGGCAFAVKQQLASAAGAVGVVVYNNTEGPLNGTLGATPATGAPAGGITQAAGQALLGQAGAPTTLAIDIRTTTTSTFNIVAQTPYGDADNVIMMGAHLDSVDEGPGINDNGTGSAAILQTALELAQVAPTRNAVRFAWWGAEESGLIGSSTYVDSLTEAERAQITGYLNFDMVGSPNYVIGVYDSNQSTYPAPVAVPAGSESLEQVFTDYFDRKGQPWVDTEFSGRSDYQGFIEAGIPATGLFTGAEQLKTPEEAALFGGTAGVAYDPNYHSPGDTIANVSTEALGINSKAIAFATLTLADDPTPLVVGDEVKGTSHAAGHGNSAGRYQGHLAVE</sequence>
<evidence type="ECO:0000313" key="13">
    <source>
        <dbReference type="Proteomes" id="UP000470470"/>
    </source>
</evidence>
<dbReference type="InterPro" id="IPR006311">
    <property type="entry name" value="TAT_signal"/>
</dbReference>
<keyword evidence="13" id="KW-1185">Reference proteome</keyword>
<evidence type="ECO:0000313" key="12">
    <source>
        <dbReference type="EMBL" id="NEL55396.1"/>
    </source>
</evidence>
<dbReference type="SUPFAM" id="SSF53187">
    <property type="entry name" value="Zn-dependent exopeptidases"/>
    <property type="match status" value="1"/>
</dbReference>
<dbReference type="GO" id="GO:0004177">
    <property type="term" value="F:aminopeptidase activity"/>
    <property type="evidence" value="ECO:0007669"/>
    <property type="project" value="UniProtKB-KW"/>
</dbReference>
<comment type="caution">
    <text evidence="12">The sequence shown here is derived from an EMBL/GenBank/DDBJ whole genome shotgun (WGS) entry which is preliminary data.</text>
</comment>
<organism evidence="12 13">
    <name type="scientific">Goekera deserti</name>
    <dbReference type="NCBI Taxonomy" id="2497753"/>
    <lineage>
        <taxon>Bacteria</taxon>
        <taxon>Bacillati</taxon>
        <taxon>Actinomycetota</taxon>
        <taxon>Actinomycetes</taxon>
        <taxon>Geodermatophilales</taxon>
        <taxon>Geodermatophilaceae</taxon>
        <taxon>Goekera</taxon>
    </lineage>
</organism>
<keyword evidence="7" id="KW-0862">Zinc</keyword>
<dbReference type="PANTHER" id="PTHR12147">
    <property type="entry name" value="METALLOPEPTIDASE M28 FAMILY MEMBER"/>
    <property type="match status" value="1"/>
</dbReference>
<dbReference type="InterPro" id="IPR046450">
    <property type="entry name" value="PA_dom_sf"/>
</dbReference>
<dbReference type="InterPro" id="IPR003137">
    <property type="entry name" value="PA_domain"/>
</dbReference>
<evidence type="ECO:0000256" key="3">
    <source>
        <dbReference type="ARBA" id="ARBA00022670"/>
    </source>
</evidence>
<dbReference type="SUPFAM" id="SSF52025">
    <property type="entry name" value="PA domain"/>
    <property type="match status" value="1"/>
</dbReference>
<feature type="signal peptide" evidence="9">
    <location>
        <begin position="1"/>
        <end position="31"/>
    </location>
</feature>